<evidence type="ECO:0000313" key="4">
    <source>
        <dbReference type="EMBL" id="RNG33538.1"/>
    </source>
</evidence>
<dbReference type="EMBL" id="RIBZ01000093">
    <property type="protein sequence ID" value="RNG33538.1"/>
    <property type="molecule type" value="Genomic_DNA"/>
</dbReference>
<evidence type="ECO:0000256" key="2">
    <source>
        <dbReference type="SAM" id="MobiDB-lite"/>
    </source>
</evidence>
<feature type="domain" description="FAD dependent oxidoreductase" evidence="3">
    <location>
        <begin position="60"/>
        <end position="449"/>
    </location>
</feature>
<evidence type="ECO:0000256" key="1">
    <source>
        <dbReference type="ARBA" id="ARBA00023002"/>
    </source>
</evidence>
<proteinExistence type="predicted"/>
<dbReference type="Gene3D" id="3.50.50.60">
    <property type="entry name" value="FAD/NAD(P)-binding domain"/>
    <property type="match status" value="2"/>
</dbReference>
<dbReference type="InterPro" id="IPR036188">
    <property type="entry name" value="FAD/NAD-bd_sf"/>
</dbReference>
<dbReference type="AlphaFoldDB" id="A0A3M8WTR5"/>
<protein>
    <submittedName>
        <fullName evidence="4">FAD-dependent oxidoreductase</fullName>
    </submittedName>
</protein>
<name>A0A3M8WTR5_9ACTN</name>
<evidence type="ECO:0000259" key="3">
    <source>
        <dbReference type="Pfam" id="PF01266"/>
    </source>
</evidence>
<dbReference type="GO" id="GO:0005737">
    <property type="term" value="C:cytoplasm"/>
    <property type="evidence" value="ECO:0007669"/>
    <property type="project" value="TreeGrafter"/>
</dbReference>
<dbReference type="PANTHER" id="PTHR13847">
    <property type="entry name" value="SARCOSINE DEHYDROGENASE-RELATED"/>
    <property type="match status" value="1"/>
</dbReference>
<accession>A0A3M8WTR5</accession>
<evidence type="ECO:0000313" key="5">
    <source>
        <dbReference type="Proteomes" id="UP000275401"/>
    </source>
</evidence>
<dbReference type="SUPFAM" id="SSF51905">
    <property type="entry name" value="FAD/NAD(P)-binding domain"/>
    <property type="match status" value="1"/>
</dbReference>
<reference evidence="4 5" key="1">
    <citation type="submission" date="2018-11" db="EMBL/GenBank/DDBJ databases">
        <title>The Potential of Streptomyces as Biocontrol Agents against the Tomato grey mould, Botrytis cinerea (Gray mold) Frontiers in Microbiology.</title>
        <authorList>
            <person name="Li D."/>
        </authorList>
    </citation>
    <scope>NUCLEOTIDE SEQUENCE [LARGE SCALE GENOMIC DNA]</scope>
    <source>
        <strain evidence="4 5">NEAU-LD23</strain>
    </source>
</reference>
<organism evidence="4 5">
    <name type="scientific">Streptomyces botrytidirepellens</name>
    <dbReference type="NCBI Taxonomy" id="2486417"/>
    <lineage>
        <taxon>Bacteria</taxon>
        <taxon>Bacillati</taxon>
        <taxon>Actinomycetota</taxon>
        <taxon>Actinomycetes</taxon>
        <taxon>Kitasatosporales</taxon>
        <taxon>Streptomycetaceae</taxon>
        <taxon>Streptomyces</taxon>
    </lineage>
</organism>
<comment type="caution">
    <text evidence="4">The sequence shown here is derived from an EMBL/GenBank/DDBJ whole genome shotgun (WGS) entry which is preliminary data.</text>
</comment>
<keyword evidence="5" id="KW-1185">Reference proteome</keyword>
<dbReference type="InterPro" id="IPR006076">
    <property type="entry name" value="FAD-dep_OxRdtase"/>
</dbReference>
<gene>
    <name evidence="4" type="ORF">EEJ42_06955</name>
</gene>
<dbReference type="PANTHER" id="PTHR13847:SF289">
    <property type="entry name" value="GLYCINE OXIDASE"/>
    <property type="match status" value="1"/>
</dbReference>
<feature type="region of interest" description="Disordered" evidence="2">
    <location>
        <begin position="1"/>
        <end position="55"/>
    </location>
</feature>
<dbReference type="Proteomes" id="UP000275401">
    <property type="component" value="Unassembled WGS sequence"/>
</dbReference>
<dbReference type="GO" id="GO:0016491">
    <property type="term" value="F:oxidoreductase activity"/>
    <property type="evidence" value="ECO:0007669"/>
    <property type="project" value="UniProtKB-KW"/>
</dbReference>
<dbReference type="Gene3D" id="3.30.9.10">
    <property type="entry name" value="D-Amino Acid Oxidase, subunit A, domain 2"/>
    <property type="match status" value="1"/>
</dbReference>
<dbReference type="Pfam" id="PF01266">
    <property type="entry name" value="DAO"/>
    <property type="match status" value="1"/>
</dbReference>
<keyword evidence="1" id="KW-0560">Oxidoreductase</keyword>
<dbReference type="SUPFAM" id="SSF54373">
    <property type="entry name" value="FAD-linked reductases, C-terminal domain"/>
    <property type="match status" value="1"/>
</dbReference>
<sequence length="467" mass="48957">MPGPRLGLCRATTPAPAQSAPRTVRRAPPPAHDAYAARDTGESGGSQGKENATVSTPRSAVVVGAGIVGLATAWALQSRGVEVTVAERRRPAAGASWGNAGWLTPALAMPLPEPAALRYGVRSLVTPTSPVYIPPRADPRLARFLLSFTRHCTPRRWRVLATTFAALNRQALAAYDDLAAGGVQEPTVPVDPMLLAFGTAAERAGMVEELEHARAAGYEIPYETIDGDRARFLEPVLSDAVGAGIALHGQRRLNPGNFVRALADAVRERGGKVVEQADVSGIRDLGTGVAVGTSQGDLRADVAVVSTGTWLNRLVRPFGVRVPVQSGRGYSFSVPAAGAPARPTYLAGQKVVCTPLGDGRVRVAGMMELAPPERPVDPRRIQAIIAAARPLLRDVDWDARTDEWVGSRPCTADGLPLVGPTASPRVYVNGGHGMWGVALGPLTGRLLADAIATGTAPAELAALHPLR</sequence>